<sequence length="166" mass="18572">MNYITISIYGLVSKGIFKGLSLASDGTNISLLQYADDALFFGDWSVSNARRLVHILDCFHDVSGLKINLSKSRLFGIGIPLDEVANGRMIDKRQLYKRMHEAAEAAGDSGKTLFTRISRGGTHMNVKKLNEKVVRLSFIGIDCVEEIIWKPFYVDDATFFDYASPL</sequence>
<name>A0A2U1N8Q9_ARTAN</name>
<keyword evidence="2" id="KW-1185">Reference proteome</keyword>
<reference evidence="1 2" key="1">
    <citation type="journal article" date="2018" name="Mol. Plant">
        <title>The genome of Artemisia annua provides insight into the evolution of Asteraceae family and artemisinin biosynthesis.</title>
        <authorList>
            <person name="Shen Q."/>
            <person name="Zhang L."/>
            <person name="Liao Z."/>
            <person name="Wang S."/>
            <person name="Yan T."/>
            <person name="Shi P."/>
            <person name="Liu M."/>
            <person name="Fu X."/>
            <person name="Pan Q."/>
            <person name="Wang Y."/>
            <person name="Lv Z."/>
            <person name="Lu X."/>
            <person name="Zhang F."/>
            <person name="Jiang W."/>
            <person name="Ma Y."/>
            <person name="Chen M."/>
            <person name="Hao X."/>
            <person name="Li L."/>
            <person name="Tang Y."/>
            <person name="Lv G."/>
            <person name="Zhou Y."/>
            <person name="Sun X."/>
            <person name="Brodelius P.E."/>
            <person name="Rose J.K.C."/>
            <person name="Tang K."/>
        </authorList>
    </citation>
    <scope>NUCLEOTIDE SEQUENCE [LARGE SCALE GENOMIC DNA]</scope>
    <source>
        <strain evidence="2">cv. Huhao1</strain>
        <tissue evidence="1">Leaf</tissue>
    </source>
</reference>
<dbReference type="AlphaFoldDB" id="A0A2U1N8Q9"/>
<keyword evidence="1" id="KW-0548">Nucleotidyltransferase</keyword>
<keyword evidence="1" id="KW-0808">Transferase</keyword>
<proteinExistence type="predicted"/>
<evidence type="ECO:0000313" key="2">
    <source>
        <dbReference type="Proteomes" id="UP000245207"/>
    </source>
</evidence>
<evidence type="ECO:0000313" key="1">
    <source>
        <dbReference type="EMBL" id="PWA69900.1"/>
    </source>
</evidence>
<comment type="caution">
    <text evidence="1">The sequence shown here is derived from an EMBL/GenBank/DDBJ whole genome shotgun (WGS) entry which is preliminary data.</text>
</comment>
<keyword evidence="1" id="KW-0695">RNA-directed DNA polymerase</keyword>
<protein>
    <submittedName>
        <fullName evidence="1">RNA-directed DNA polymerase, eukaryota</fullName>
    </submittedName>
</protein>
<dbReference type="GO" id="GO:0003964">
    <property type="term" value="F:RNA-directed DNA polymerase activity"/>
    <property type="evidence" value="ECO:0007669"/>
    <property type="project" value="UniProtKB-KW"/>
</dbReference>
<gene>
    <name evidence="1" type="ORF">CTI12_AA226840</name>
</gene>
<dbReference type="EMBL" id="PKPP01003341">
    <property type="protein sequence ID" value="PWA69900.1"/>
    <property type="molecule type" value="Genomic_DNA"/>
</dbReference>
<organism evidence="1 2">
    <name type="scientific">Artemisia annua</name>
    <name type="common">Sweet wormwood</name>
    <dbReference type="NCBI Taxonomy" id="35608"/>
    <lineage>
        <taxon>Eukaryota</taxon>
        <taxon>Viridiplantae</taxon>
        <taxon>Streptophyta</taxon>
        <taxon>Embryophyta</taxon>
        <taxon>Tracheophyta</taxon>
        <taxon>Spermatophyta</taxon>
        <taxon>Magnoliopsida</taxon>
        <taxon>eudicotyledons</taxon>
        <taxon>Gunneridae</taxon>
        <taxon>Pentapetalae</taxon>
        <taxon>asterids</taxon>
        <taxon>campanulids</taxon>
        <taxon>Asterales</taxon>
        <taxon>Asteraceae</taxon>
        <taxon>Asteroideae</taxon>
        <taxon>Anthemideae</taxon>
        <taxon>Artemisiinae</taxon>
        <taxon>Artemisia</taxon>
    </lineage>
</organism>
<accession>A0A2U1N8Q9</accession>
<dbReference type="Proteomes" id="UP000245207">
    <property type="component" value="Unassembled WGS sequence"/>
</dbReference>